<name>W2L7I5_PHYNI</name>
<organism evidence="1">
    <name type="scientific">Phytophthora nicotianae</name>
    <name type="common">Potato buckeye rot agent</name>
    <name type="synonym">Phytophthora parasitica</name>
    <dbReference type="NCBI Taxonomy" id="4792"/>
    <lineage>
        <taxon>Eukaryota</taxon>
        <taxon>Sar</taxon>
        <taxon>Stramenopiles</taxon>
        <taxon>Oomycota</taxon>
        <taxon>Peronosporomycetes</taxon>
        <taxon>Peronosporales</taxon>
        <taxon>Peronosporaceae</taxon>
        <taxon>Phytophthora</taxon>
    </lineage>
</organism>
<dbReference type="Proteomes" id="UP000054423">
    <property type="component" value="Unassembled WGS sequence"/>
</dbReference>
<accession>W2L7I5</accession>
<dbReference type="AlphaFoldDB" id="W2L7I5"/>
<reference evidence="1" key="1">
    <citation type="submission" date="2013-11" db="EMBL/GenBank/DDBJ databases">
        <title>The Genome Sequence of Phytophthora parasitica CHvinca01.</title>
        <authorList>
            <consortium name="The Broad Institute Genomics Platform"/>
            <person name="Russ C."/>
            <person name="Tyler B."/>
            <person name="Panabieres F."/>
            <person name="Shan W."/>
            <person name="Tripathy S."/>
            <person name="Grunwald N."/>
            <person name="Machado M."/>
            <person name="Johnson C.S."/>
            <person name="Arredondo F."/>
            <person name="Hong C."/>
            <person name="Coffey M."/>
            <person name="Young S.K."/>
            <person name="Zeng Q."/>
            <person name="Gargeya S."/>
            <person name="Fitzgerald M."/>
            <person name="Abouelleil A."/>
            <person name="Alvarado L."/>
            <person name="Chapman S.B."/>
            <person name="Gainer-Dewar J."/>
            <person name="Goldberg J."/>
            <person name="Griggs A."/>
            <person name="Gujja S."/>
            <person name="Hansen M."/>
            <person name="Howarth C."/>
            <person name="Imamovic A."/>
            <person name="Ireland A."/>
            <person name="Larimer J."/>
            <person name="McCowan C."/>
            <person name="Murphy C."/>
            <person name="Pearson M."/>
            <person name="Poon T.W."/>
            <person name="Priest M."/>
            <person name="Roberts A."/>
            <person name="Saif S."/>
            <person name="Shea T."/>
            <person name="Sykes S."/>
            <person name="Wortman J."/>
            <person name="Nusbaum C."/>
            <person name="Birren B."/>
        </authorList>
    </citation>
    <scope>NUCLEOTIDE SEQUENCE [LARGE SCALE GENOMIC DNA]</scope>
    <source>
        <strain evidence="1">CHvinca01</strain>
    </source>
</reference>
<protein>
    <submittedName>
        <fullName evidence="1">Uncharacterized protein</fullName>
    </submittedName>
</protein>
<proteinExistence type="predicted"/>
<dbReference type="EMBL" id="KI679604">
    <property type="protein sequence ID" value="ETL93396.1"/>
    <property type="molecule type" value="Genomic_DNA"/>
</dbReference>
<sequence length="45" mass="5170">MPHYSVDLETPSSTQEMYRARIPPTNGGHVGDKFGYCHLERAAWY</sequence>
<gene>
    <name evidence="1" type="ORF">L917_08439</name>
</gene>
<evidence type="ECO:0000313" key="1">
    <source>
        <dbReference type="EMBL" id="ETL93396.1"/>
    </source>
</evidence>